<gene>
    <name evidence="11" type="ORF">NLJ89_g4051</name>
</gene>
<dbReference type="EMBL" id="JANKHO010000322">
    <property type="protein sequence ID" value="KAJ3511521.1"/>
    <property type="molecule type" value="Genomic_DNA"/>
</dbReference>
<evidence type="ECO:0000256" key="8">
    <source>
        <dbReference type="ARBA" id="ARBA00023157"/>
    </source>
</evidence>
<evidence type="ECO:0000259" key="10">
    <source>
        <dbReference type="Pfam" id="PF05572"/>
    </source>
</evidence>
<evidence type="ECO:0000256" key="2">
    <source>
        <dbReference type="ARBA" id="ARBA00022670"/>
    </source>
</evidence>
<reference evidence="11" key="1">
    <citation type="submission" date="2022-07" db="EMBL/GenBank/DDBJ databases">
        <title>Genome Sequence of Agrocybe chaxingu.</title>
        <authorList>
            <person name="Buettner E."/>
        </authorList>
    </citation>
    <scope>NUCLEOTIDE SEQUENCE</scope>
    <source>
        <strain evidence="11">MP-N11</strain>
    </source>
</reference>
<accession>A0A9W8K3F5</accession>
<evidence type="ECO:0000256" key="4">
    <source>
        <dbReference type="ARBA" id="ARBA00022729"/>
    </source>
</evidence>
<evidence type="ECO:0000256" key="9">
    <source>
        <dbReference type="SAM" id="SignalP"/>
    </source>
</evidence>
<dbReference type="Proteomes" id="UP001148786">
    <property type="component" value="Unassembled WGS sequence"/>
</dbReference>
<dbReference type="AlphaFoldDB" id="A0A9W8K3F5"/>
<comment type="caution">
    <text evidence="11">The sequence shown here is derived from an EMBL/GenBank/DDBJ whole genome shotgun (WGS) entry which is preliminary data.</text>
</comment>
<keyword evidence="3" id="KW-0479">Metal-binding</keyword>
<keyword evidence="8" id="KW-1015">Disulfide bond</keyword>
<keyword evidence="5" id="KW-0378">Hydrolase</keyword>
<dbReference type="GO" id="GO:0008237">
    <property type="term" value="F:metallopeptidase activity"/>
    <property type="evidence" value="ECO:0007669"/>
    <property type="project" value="UniProtKB-KW"/>
</dbReference>
<evidence type="ECO:0000256" key="3">
    <source>
        <dbReference type="ARBA" id="ARBA00022723"/>
    </source>
</evidence>
<dbReference type="OrthoDB" id="536211at2759"/>
<dbReference type="GO" id="GO:0006508">
    <property type="term" value="P:proteolysis"/>
    <property type="evidence" value="ECO:0007669"/>
    <property type="project" value="UniProtKB-KW"/>
</dbReference>
<keyword evidence="4 9" id="KW-0732">Signal</keyword>
<evidence type="ECO:0000256" key="5">
    <source>
        <dbReference type="ARBA" id="ARBA00022801"/>
    </source>
</evidence>
<evidence type="ECO:0000313" key="11">
    <source>
        <dbReference type="EMBL" id="KAJ3511521.1"/>
    </source>
</evidence>
<sequence length="277" mass="28954">MQIRVTLVALALAASSVLGARELCGTQISDADLKAAEAHFTANKVSAKASLVPATVDVYFHVIQAGTTLANGNVPATQVQAQIDVLNEDFASTGLSFRLRNTTRTTNSGWFNNAGPNTSQQTAMKNALRQGGAAALNIYTVGFRSAATDGLLGYATFPSSYSSAPRDDGVVALYSSLPGGTATNFNLGRTITHEVGHWVGLYHTFQGGCSGSGDQVSDTPAEASFATGCPIGRDTCSSAGVDPIHNFMDYTDDACMSEFTTGQTTRLTSQLATYRGI</sequence>
<comment type="similarity">
    <text evidence="1">Belongs to the peptidase M43B family.</text>
</comment>
<dbReference type="SUPFAM" id="SSF55486">
    <property type="entry name" value="Metalloproteases ('zincins'), catalytic domain"/>
    <property type="match status" value="1"/>
</dbReference>
<dbReference type="Gene3D" id="3.40.390.10">
    <property type="entry name" value="Collagenase (Catalytic Domain)"/>
    <property type="match status" value="1"/>
</dbReference>
<feature type="domain" description="Peptidase M43 pregnancy-associated plasma-A" evidence="10">
    <location>
        <begin position="153"/>
        <end position="271"/>
    </location>
</feature>
<evidence type="ECO:0000256" key="1">
    <source>
        <dbReference type="ARBA" id="ARBA00008721"/>
    </source>
</evidence>
<dbReference type="Pfam" id="PF05572">
    <property type="entry name" value="Peptidase_M43"/>
    <property type="match status" value="1"/>
</dbReference>
<evidence type="ECO:0000313" key="12">
    <source>
        <dbReference type="Proteomes" id="UP001148786"/>
    </source>
</evidence>
<protein>
    <recommendedName>
        <fullName evidence="10">Peptidase M43 pregnancy-associated plasma-A domain-containing protein</fullName>
    </recommendedName>
</protein>
<feature type="chain" id="PRO_5040866072" description="Peptidase M43 pregnancy-associated plasma-A domain-containing protein" evidence="9">
    <location>
        <begin position="20"/>
        <end position="277"/>
    </location>
</feature>
<feature type="signal peptide" evidence="9">
    <location>
        <begin position="1"/>
        <end position="19"/>
    </location>
</feature>
<dbReference type="CDD" id="cd04275">
    <property type="entry name" value="ZnMc_pappalysin_like"/>
    <property type="match status" value="1"/>
</dbReference>
<dbReference type="InterPro" id="IPR008754">
    <property type="entry name" value="Peptidase_M43"/>
</dbReference>
<name>A0A9W8K3F5_9AGAR</name>
<evidence type="ECO:0000256" key="6">
    <source>
        <dbReference type="ARBA" id="ARBA00022833"/>
    </source>
</evidence>
<keyword evidence="2" id="KW-0645">Protease</keyword>
<keyword evidence="12" id="KW-1185">Reference proteome</keyword>
<keyword evidence="6" id="KW-0862">Zinc</keyword>
<proteinExistence type="inferred from homology"/>
<dbReference type="InterPro" id="IPR024079">
    <property type="entry name" value="MetalloPept_cat_dom_sf"/>
</dbReference>
<dbReference type="PANTHER" id="PTHR47466:SF1">
    <property type="entry name" value="METALLOPROTEASE MEP1 (AFU_ORTHOLOGUE AFUA_1G07730)-RELATED"/>
    <property type="match status" value="1"/>
</dbReference>
<dbReference type="GO" id="GO:0046872">
    <property type="term" value="F:metal ion binding"/>
    <property type="evidence" value="ECO:0007669"/>
    <property type="project" value="UniProtKB-KW"/>
</dbReference>
<organism evidence="11 12">
    <name type="scientific">Agrocybe chaxingu</name>
    <dbReference type="NCBI Taxonomy" id="84603"/>
    <lineage>
        <taxon>Eukaryota</taxon>
        <taxon>Fungi</taxon>
        <taxon>Dikarya</taxon>
        <taxon>Basidiomycota</taxon>
        <taxon>Agaricomycotina</taxon>
        <taxon>Agaricomycetes</taxon>
        <taxon>Agaricomycetidae</taxon>
        <taxon>Agaricales</taxon>
        <taxon>Agaricineae</taxon>
        <taxon>Strophariaceae</taxon>
        <taxon>Agrocybe</taxon>
    </lineage>
</organism>
<dbReference type="PANTHER" id="PTHR47466">
    <property type="match status" value="1"/>
</dbReference>
<evidence type="ECO:0000256" key="7">
    <source>
        <dbReference type="ARBA" id="ARBA00023049"/>
    </source>
</evidence>
<keyword evidence="7" id="KW-0482">Metalloprotease</keyword>